<feature type="domain" description="Lcl C-terminal" evidence="1">
    <location>
        <begin position="332"/>
        <end position="460"/>
    </location>
</feature>
<organism evidence="3 4">
    <name type="scientific">Leptospira perdikensis</name>
    <dbReference type="NCBI Taxonomy" id="2484948"/>
    <lineage>
        <taxon>Bacteria</taxon>
        <taxon>Pseudomonadati</taxon>
        <taxon>Spirochaetota</taxon>
        <taxon>Spirochaetia</taxon>
        <taxon>Leptospirales</taxon>
        <taxon>Leptospiraceae</taxon>
        <taxon>Leptospira</taxon>
    </lineage>
</organism>
<sequence>MKQCLSRSPKIKTFFCLVSVLFFVGCKSPELENLCDPKYKGYLETILFKILSGNTSNHCGVNLNQVFAPFFLPAPGHYTEPHFISISTITPGATIYITTDGSVPTANSTPYTSPASIWRLAGQRIRAIAIKPGMDNSPTAEATYSLIPLKTGQTTSYATGDDSNIGSGISPNYVGPSPDTTYPNDYTTFDQSTGILWRTCSQGLNGPTCALNSVTSGNISTLTASCLALNSLNSGNGYAGYKTWRLSTLKELLTTNDASKANATIINPIAFPATVVYAYWASTPNLPSPSDSRYLDYTRGDSYATTSIAYYGRCVASPPPMETLSYTDNGDGTIKDNTTGLTWQKCSYGQTNDSTCTGGGNVSDWASALTYCGSLSLGSRTWRLPNRNELASLYDYTKATGPLIDQIAFPNTKFSASEYYWTSTTFAPGTTSAWYVNFTTTNNNIFEGINKTTNLYVRCVSQ</sequence>
<dbReference type="AlphaFoldDB" id="A0A4R9JJX3"/>
<accession>A0A4R9JJX3</accession>
<feature type="domain" description="Lcl C-terminal" evidence="1">
    <location>
        <begin position="187"/>
        <end position="315"/>
    </location>
</feature>
<dbReference type="Pfam" id="PF07603">
    <property type="entry name" value="Lcl_C"/>
    <property type="match status" value="2"/>
</dbReference>
<proteinExistence type="predicted"/>
<dbReference type="PANTHER" id="PTHR35812">
    <property type="entry name" value="LIPOPROTEIN"/>
    <property type="match status" value="1"/>
</dbReference>
<dbReference type="PROSITE" id="PS51257">
    <property type="entry name" value="PROKAR_LIPOPROTEIN"/>
    <property type="match status" value="1"/>
</dbReference>
<dbReference type="Pfam" id="PF13290">
    <property type="entry name" value="CHB_HEX_C_1"/>
    <property type="match status" value="1"/>
</dbReference>
<evidence type="ECO:0000313" key="4">
    <source>
        <dbReference type="Proteomes" id="UP000298125"/>
    </source>
</evidence>
<evidence type="ECO:0000259" key="2">
    <source>
        <dbReference type="Pfam" id="PF13290"/>
    </source>
</evidence>
<dbReference type="InterPro" id="IPR059177">
    <property type="entry name" value="GH29D-like_dom"/>
</dbReference>
<dbReference type="PANTHER" id="PTHR35812:SF1">
    <property type="entry name" value="LIPOPROTEIN"/>
    <property type="match status" value="1"/>
</dbReference>
<comment type="caution">
    <text evidence="3">The sequence shown here is derived from an EMBL/GenBank/DDBJ whole genome shotgun (WGS) entry which is preliminary data.</text>
</comment>
<dbReference type="InterPro" id="IPR011460">
    <property type="entry name" value="Lcl_C"/>
</dbReference>
<dbReference type="OrthoDB" id="341917at2"/>
<name>A0A4R9JJX3_9LEPT</name>
<evidence type="ECO:0000313" key="3">
    <source>
        <dbReference type="EMBL" id="TGL45628.1"/>
    </source>
</evidence>
<evidence type="ECO:0000259" key="1">
    <source>
        <dbReference type="Pfam" id="PF07603"/>
    </source>
</evidence>
<protein>
    <submittedName>
        <fullName evidence="3">DUF1566 domain-containing protein</fullName>
    </submittedName>
</protein>
<reference evidence="3" key="1">
    <citation type="journal article" date="2019" name="PLoS Negl. Trop. Dis.">
        <title>Revisiting the worldwide diversity of Leptospira species in the environment.</title>
        <authorList>
            <person name="Vincent A.T."/>
            <person name="Schiettekatte O."/>
            <person name="Bourhy P."/>
            <person name="Veyrier F.J."/>
            <person name="Picardeau M."/>
        </authorList>
    </citation>
    <scope>NUCLEOTIDE SEQUENCE [LARGE SCALE GENOMIC DNA]</scope>
    <source>
        <strain evidence="3">201702692</strain>
    </source>
</reference>
<dbReference type="Proteomes" id="UP000298125">
    <property type="component" value="Unassembled WGS sequence"/>
</dbReference>
<keyword evidence="4" id="KW-1185">Reference proteome</keyword>
<feature type="domain" description="GH29D-like beta-sandwich" evidence="2">
    <location>
        <begin position="73"/>
        <end position="139"/>
    </location>
</feature>
<gene>
    <name evidence="3" type="ORF">EHQ49_01105</name>
</gene>
<dbReference type="EMBL" id="RQGA01000002">
    <property type="protein sequence ID" value="TGL45628.1"/>
    <property type="molecule type" value="Genomic_DNA"/>
</dbReference>